<evidence type="ECO:0000256" key="4">
    <source>
        <dbReference type="ARBA" id="ARBA00022692"/>
    </source>
</evidence>
<dbReference type="Gene3D" id="2.170.130.10">
    <property type="entry name" value="TonB-dependent receptor, plug domain"/>
    <property type="match status" value="1"/>
</dbReference>
<reference evidence="9" key="2">
    <citation type="submission" date="2020-09" db="EMBL/GenBank/DDBJ databases">
        <authorList>
            <person name="Sun Q."/>
            <person name="Kim S."/>
        </authorList>
    </citation>
    <scope>NUCLEOTIDE SEQUENCE</scope>
    <source>
        <strain evidence="9">KCTC 42731</strain>
    </source>
</reference>
<dbReference type="Pfam" id="PF07715">
    <property type="entry name" value="Plug"/>
    <property type="match status" value="1"/>
</dbReference>
<evidence type="ECO:0000259" key="8">
    <source>
        <dbReference type="Pfam" id="PF25183"/>
    </source>
</evidence>
<dbReference type="SUPFAM" id="SSF49478">
    <property type="entry name" value="Cna protein B-type domain"/>
    <property type="match status" value="1"/>
</dbReference>
<evidence type="ECO:0000256" key="5">
    <source>
        <dbReference type="ARBA" id="ARBA00023136"/>
    </source>
</evidence>
<reference evidence="9" key="1">
    <citation type="journal article" date="2014" name="Int. J. Syst. Evol. Microbiol.">
        <title>Complete genome sequence of Corynebacterium casei LMG S-19264T (=DSM 44701T), isolated from a smear-ripened cheese.</title>
        <authorList>
            <consortium name="US DOE Joint Genome Institute (JGI-PGF)"/>
            <person name="Walter F."/>
            <person name="Albersmeier A."/>
            <person name="Kalinowski J."/>
            <person name="Ruckert C."/>
        </authorList>
    </citation>
    <scope>NUCLEOTIDE SEQUENCE</scope>
    <source>
        <strain evidence="9">KCTC 42731</strain>
    </source>
</reference>
<organism evidence="9 10">
    <name type="scientific">Thalassotalea marina</name>
    <dbReference type="NCBI Taxonomy" id="1673741"/>
    <lineage>
        <taxon>Bacteria</taxon>
        <taxon>Pseudomonadati</taxon>
        <taxon>Pseudomonadota</taxon>
        <taxon>Gammaproteobacteria</taxon>
        <taxon>Alteromonadales</taxon>
        <taxon>Colwelliaceae</taxon>
        <taxon>Thalassotalea</taxon>
    </lineage>
</organism>
<name>A0A919B9M7_9GAMM</name>
<keyword evidence="2" id="KW-0813">Transport</keyword>
<evidence type="ECO:0000259" key="7">
    <source>
        <dbReference type="Pfam" id="PF07715"/>
    </source>
</evidence>
<sequence length="1048" mass="117748">MLCFFNGFYDTYLSKKLFFSQKTLRTKSHNINAQILSLIFAITKIILKRDHMLKRTLTAIAISASLGLTLPAMADNTSGSIYGVSQAGSTVTIKNQETGLTRTLTVGSDGRFNFSRVPTGNYEVTDASGKKQTVIVRIGSGSLANFNDEIEVLEVTGGRFSKIDVSSTESTTVFTSDDLDLLPIGQDITSVAMLAPGTVKGDSAFGNVASFGGSSPAENGYYVNGFDITNLRTLINFSTIPFEAIGQQQVKTGGYGAEFGKSLGGVVNIVTKSGTNEFKFGGSVTYQPDSFRATRKNAVSRDPADTDDYRYLSYGSENTRDLLKYVVYGSGPIIEDKLFFYGLIEGIKDERDDYYQFTSRELKNTAPKYLAKIDWYITDNHILEFTGIHNETEYERKNYNNPKRNDAKETTIGYTGKHGDLDTEYTQHGGGYVTIAKYTGQFTEDFSLTAQWGKLRNETYNDPSVLPGAECPRVWDSRGDNPGVLNYLGCWNRNQVDIRDDSFGPDFDQRVGFRVDAEWFVGDHTLRFGIDNETWESGVAGEVYTGDRKYNNYYFRYFTAGENTVLNGERVAPGTEYVRTWDDGKTSGGYEVKNSAIYIEDSWQVTDNFMAYAGLRLESFENLNAQGKTFVKSDNNLAPRFGFSWDIDGDSTKRVYGSLGRYFIPVSANTNERMSGVEWRDIAYWHYDGMEAGTFAPLNMGPEIGSHIKESRDAPDSRTLAVKDLDAMHQDELILGYQQEFNELYTAGVKAVYRKVQDGMDDYCASGSIQQWAEDNNYNDFDYHSVKCFLLNPGRDVKIALDLKNDGNVTQVTIPNKGYFNLPTYDRTYKALEFTFSRAYEDGWYIDGSYTMSFSEGNMEGYVNSTLGQTDPGLTQDFDHGRFMDGTNGYLPSDRRHALKVWGGYDLTDEIRLTANFNATSGRPLNCNGFVPLDGLSDIDRNTLGRYSGSSFYCLDENNETVLTKRGSQGRTPWTWTVDMGVNYKPGWADDKLDLQFRVTNLFNNDKATEFHERVQADKDFIERDVNFLAPTNYQAPRQATFIARYKF</sequence>
<feature type="domain" description="TonB-dependent receptor plug" evidence="7">
    <location>
        <begin position="166"/>
        <end position="266"/>
    </location>
</feature>
<dbReference type="EMBL" id="BNCK01000001">
    <property type="protein sequence ID" value="GHF77280.1"/>
    <property type="molecule type" value="Genomic_DNA"/>
</dbReference>
<evidence type="ECO:0000256" key="2">
    <source>
        <dbReference type="ARBA" id="ARBA00022448"/>
    </source>
</evidence>
<dbReference type="GO" id="GO:0044718">
    <property type="term" value="P:siderophore transmembrane transport"/>
    <property type="evidence" value="ECO:0007669"/>
    <property type="project" value="TreeGrafter"/>
</dbReference>
<dbReference type="Gene3D" id="2.40.170.20">
    <property type="entry name" value="TonB-dependent receptor, beta-barrel domain"/>
    <property type="match status" value="1"/>
</dbReference>
<protein>
    <submittedName>
        <fullName evidence="9">Oar protein</fullName>
    </submittedName>
</protein>
<dbReference type="PANTHER" id="PTHR30069:SF46">
    <property type="entry name" value="OAR PROTEIN"/>
    <property type="match status" value="1"/>
</dbReference>
<keyword evidence="3" id="KW-1134">Transmembrane beta strand</keyword>
<evidence type="ECO:0000256" key="3">
    <source>
        <dbReference type="ARBA" id="ARBA00022452"/>
    </source>
</evidence>
<dbReference type="Pfam" id="PF25183">
    <property type="entry name" value="OMP_b-brl_4"/>
    <property type="match status" value="1"/>
</dbReference>
<dbReference type="InterPro" id="IPR039426">
    <property type="entry name" value="TonB-dep_rcpt-like"/>
</dbReference>
<dbReference type="InterPro" id="IPR037066">
    <property type="entry name" value="Plug_dom_sf"/>
</dbReference>
<dbReference type="PANTHER" id="PTHR30069">
    <property type="entry name" value="TONB-DEPENDENT OUTER MEMBRANE RECEPTOR"/>
    <property type="match status" value="1"/>
</dbReference>
<keyword evidence="6" id="KW-0998">Cell outer membrane</keyword>
<evidence type="ECO:0000256" key="6">
    <source>
        <dbReference type="ARBA" id="ARBA00023237"/>
    </source>
</evidence>
<dbReference type="SUPFAM" id="SSF56935">
    <property type="entry name" value="Porins"/>
    <property type="match status" value="1"/>
</dbReference>
<comment type="caution">
    <text evidence="9">The sequence shown here is derived from an EMBL/GenBank/DDBJ whole genome shotgun (WGS) entry which is preliminary data.</text>
</comment>
<dbReference type="GO" id="GO:0009279">
    <property type="term" value="C:cell outer membrane"/>
    <property type="evidence" value="ECO:0007669"/>
    <property type="project" value="UniProtKB-SubCell"/>
</dbReference>
<keyword evidence="4" id="KW-0812">Transmembrane</keyword>
<dbReference type="AlphaFoldDB" id="A0A919B9M7"/>
<feature type="domain" description="TonB-dependent transporter Oar-like beta-barrel" evidence="8">
    <location>
        <begin position="356"/>
        <end position="673"/>
    </location>
</feature>
<dbReference type="Proteomes" id="UP000623842">
    <property type="component" value="Unassembled WGS sequence"/>
</dbReference>
<dbReference type="GO" id="GO:0015344">
    <property type="term" value="F:siderophore uptake transmembrane transporter activity"/>
    <property type="evidence" value="ECO:0007669"/>
    <property type="project" value="TreeGrafter"/>
</dbReference>
<dbReference type="InterPro" id="IPR036942">
    <property type="entry name" value="Beta-barrel_TonB_sf"/>
</dbReference>
<evidence type="ECO:0000313" key="9">
    <source>
        <dbReference type="EMBL" id="GHF77280.1"/>
    </source>
</evidence>
<evidence type="ECO:0000256" key="1">
    <source>
        <dbReference type="ARBA" id="ARBA00004571"/>
    </source>
</evidence>
<dbReference type="InterPro" id="IPR057601">
    <property type="entry name" value="Oar-like_b-barrel"/>
</dbReference>
<proteinExistence type="predicted"/>
<keyword evidence="10" id="KW-1185">Reference proteome</keyword>
<dbReference type="InterPro" id="IPR012910">
    <property type="entry name" value="Plug_dom"/>
</dbReference>
<keyword evidence="5" id="KW-0472">Membrane</keyword>
<comment type="subcellular location">
    <subcellularLocation>
        <location evidence="1">Cell outer membrane</location>
        <topology evidence="1">Multi-pass membrane protein</topology>
    </subcellularLocation>
</comment>
<evidence type="ECO:0000313" key="10">
    <source>
        <dbReference type="Proteomes" id="UP000623842"/>
    </source>
</evidence>
<gene>
    <name evidence="9" type="primary">oar</name>
    <name evidence="9" type="ORF">GCM10017161_00310</name>
</gene>
<accession>A0A919B9M7</accession>